<dbReference type="PROSITE" id="PS00061">
    <property type="entry name" value="ADH_SHORT"/>
    <property type="match status" value="1"/>
</dbReference>
<feature type="domain" description="Ketoreductase" evidence="4">
    <location>
        <begin position="15"/>
        <end position="196"/>
    </location>
</feature>
<dbReference type="GO" id="GO:0016616">
    <property type="term" value="F:oxidoreductase activity, acting on the CH-OH group of donors, NAD or NADP as acceptor"/>
    <property type="evidence" value="ECO:0007669"/>
    <property type="project" value="UniProtKB-ARBA"/>
</dbReference>
<accession>A0AAU1M4E5</accession>
<organism evidence="5">
    <name type="scientific">Streptomyces sp. NBC_00148</name>
    <dbReference type="NCBI Taxonomy" id="2903626"/>
    <lineage>
        <taxon>Bacteria</taxon>
        <taxon>Bacillati</taxon>
        <taxon>Actinomycetota</taxon>
        <taxon>Actinomycetes</taxon>
        <taxon>Kitasatosporales</taxon>
        <taxon>Streptomycetaceae</taxon>
        <taxon>Streptomyces</taxon>
    </lineage>
</organism>
<dbReference type="FunFam" id="3.40.50.720:FF:000047">
    <property type="entry name" value="NADP-dependent L-serine/L-allo-threonine dehydrogenase"/>
    <property type="match status" value="1"/>
</dbReference>
<evidence type="ECO:0000313" key="5">
    <source>
        <dbReference type="EMBL" id="WTQ78327.1"/>
    </source>
</evidence>
<evidence type="ECO:0000256" key="2">
    <source>
        <dbReference type="ARBA" id="ARBA00023002"/>
    </source>
</evidence>
<dbReference type="SUPFAM" id="SSF51735">
    <property type="entry name" value="NAD(P)-binding Rossmann-fold domains"/>
    <property type="match status" value="1"/>
</dbReference>
<dbReference type="InterPro" id="IPR020904">
    <property type="entry name" value="Sc_DH/Rdtase_CS"/>
</dbReference>
<dbReference type="PANTHER" id="PTHR43115">
    <property type="entry name" value="DEHYDROGENASE/REDUCTASE SDR FAMILY MEMBER 11"/>
    <property type="match status" value="1"/>
</dbReference>
<dbReference type="PRINTS" id="PR00081">
    <property type="entry name" value="GDHRDH"/>
</dbReference>
<sequence>MEKMTDTDKTQARGKVIAITGASSGIGRATALALADRGATVVLGARRSESLEQLAAEIRQNGGRAVGVPTDVRRREDLVRLVDTAVGEFGRLDVLVNNAGIGPVSLLEELRVEEWDDMIDVNLRGVLYGVAAALPVFRRQEAGHLVTVSSTAAYRTVPGQAVYSATKTAVRAVCEGLRQEVGDLRVTVVSPGFVHTDFVNSVADPDARAALLASRDAMALDPAAIADAITYAIAQPDKVDVNEIVVRPTAQR</sequence>
<dbReference type="CDD" id="cd05233">
    <property type="entry name" value="SDR_c"/>
    <property type="match status" value="1"/>
</dbReference>
<proteinExistence type="inferred from homology"/>
<evidence type="ECO:0000256" key="1">
    <source>
        <dbReference type="ARBA" id="ARBA00006484"/>
    </source>
</evidence>
<comment type="similarity">
    <text evidence="1 3">Belongs to the short-chain dehydrogenases/reductases (SDR) family.</text>
</comment>
<protein>
    <submittedName>
        <fullName evidence="5">SDR family oxidoreductase</fullName>
    </submittedName>
</protein>
<dbReference type="PANTHER" id="PTHR43115:SF4">
    <property type="entry name" value="DEHYDROGENASE_REDUCTASE SDR FAMILY MEMBER 11"/>
    <property type="match status" value="1"/>
</dbReference>
<dbReference type="Pfam" id="PF00106">
    <property type="entry name" value="adh_short"/>
    <property type="match status" value="1"/>
</dbReference>
<evidence type="ECO:0000256" key="3">
    <source>
        <dbReference type="RuleBase" id="RU000363"/>
    </source>
</evidence>
<dbReference type="AlphaFoldDB" id="A0AAU1M4E5"/>
<dbReference type="EMBL" id="CP108169">
    <property type="protein sequence ID" value="WTQ78327.1"/>
    <property type="molecule type" value="Genomic_DNA"/>
</dbReference>
<dbReference type="InterPro" id="IPR002347">
    <property type="entry name" value="SDR_fam"/>
</dbReference>
<reference evidence="5" key="1">
    <citation type="submission" date="2022-10" db="EMBL/GenBank/DDBJ databases">
        <title>The complete genomes of actinobacterial strains from the NBC collection.</title>
        <authorList>
            <person name="Joergensen T.S."/>
            <person name="Alvarez Arevalo M."/>
            <person name="Sterndorff E.B."/>
            <person name="Faurdal D."/>
            <person name="Vuksanovic O."/>
            <person name="Mourched A.-S."/>
            <person name="Charusanti P."/>
            <person name="Shaw S."/>
            <person name="Blin K."/>
            <person name="Weber T."/>
        </authorList>
    </citation>
    <scope>NUCLEOTIDE SEQUENCE</scope>
    <source>
        <strain evidence="5">NBC_00148</strain>
    </source>
</reference>
<keyword evidence="2" id="KW-0560">Oxidoreductase</keyword>
<dbReference type="InterPro" id="IPR057326">
    <property type="entry name" value="KR_dom"/>
</dbReference>
<dbReference type="InterPro" id="IPR036291">
    <property type="entry name" value="NAD(P)-bd_dom_sf"/>
</dbReference>
<gene>
    <name evidence="5" type="ORF">OG222_36630</name>
</gene>
<evidence type="ECO:0000259" key="4">
    <source>
        <dbReference type="SMART" id="SM00822"/>
    </source>
</evidence>
<name>A0AAU1M4E5_9ACTN</name>
<dbReference type="PRINTS" id="PR00080">
    <property type="entry name" value="SDRFAMILY"/>
</dbReference>
<dbReference type="Gene3D" id="3.40.50.720">
    <property type="entry name" value="NAD(P)-binding Rossmann-like Domain"/>
    <property type="match status" value="1"/>
</dbReference>
<dbReference type="SMART" id="SM00822">
    <property type="entry name" value="PKS_KR"/>
    <property type="match status" value="1"/>
</dbReference>